<keyword evidence="1" id="KW-1133">Transmembrane helix</keyword>
<organism evidence="2 3">
    <name type="scientific">Coralloluteibacterium thermophilum</name>
    <dbReference type="NCBI Taxonomy" id="2707049"/>
    <lineage>
        <taxon>Bacteria</taxon>
        <taxon>Pseudomonadati</taxon>
        <taxon>Pseudomonadota</taxon>
        <taxon>Gammaproteobacteria</taxon>
        <taxon>Lysobacterales</taxon>
        <taxon>Lysobacteraceae</taxon>
        <taxon>Coralloluteibacterium</taxon>
    </lineage>
</organism>
<dbReference type="RefSeq" id="WP_377003986.1">
    <property type="nucleotide sequence ID" value="NZ_JBHSGG010000019.1"/>
</dbReference>
<evidence type="ECO:0000313" key="3">
    <source>
        <dbReference type="Proteomes" id="UP001595892"/>
    </source>
</evidence>
<accession>A0ABV9NI37</accession>
<comment type="caution">
    <text evidence="2">The sequence shown here is derived from an EMBL/GenBank/DDBJ whole genome shotgun (WGS) entry which is preliminary data.</text>
</comment>
<sequence length="93" mass="10205">MRAATDPHGRRRNRLRVGGAVAWPSFFAAGVSTMVFFAVVDPLALAAGTWPQLPVSRMGGYTIGFFMFWAATFSASLFTACLLAIPRRPRMPR</sequence>
<gene>
    <name evidence="2" type="ORF">ACFO3Q_07270</name>
</gene>
<proteinExistence type="predicted"/>
<dbReference type="EMBL" id="JBHSGG010000019">
    <property type="protein sequence ID" value="MFC4727966.1"/>
    <property type="molecule type" value="Genomic_DNA"/>
</dbReference>
<dbReference type="Proteomes" id="UP001595892">
    <property type="component" value="Unassembled WGS sequence"/>
</dbReference>
<evidence type="ECO:0000313" key="2">
    <source>
        <dbReference type="EMBL" id="MFC4727966.1"/>
    </source>
</evidence>
<reference evidence="3" key="1">
    <citation type="journal article" date="2019" name="Int. J. Syst. Evol. Microbiol.">
        <title>The Global Catalogue of Microorganisms (GCM) 10K type strain sequencing project: providing services to taxonomists for standard genome sequencing and annotation.</title>
        <authorList>
            <consortium name="The Broad Institute Genomics Platform"/>
            <consortium name="The Broad Institute Genome Sequencing Center for Infectious Disease"/>
            <person name="Wu L."/>
            <person name="Ma J."/>
        </authorList>
    </citation>
    <scope>NUCLEOTIDE SEQUENCE [LARGE SCALE GENOMIC DNA]</scope>
    <source>
        <strain evidence="3">CGMCC 1.13574</strain>
    </source>
</reference>
<keyword evidence="1" id="KW-0472">Membrane</keyword>
<name>A0ABV9NI37_9GAMM</name>
<keyword evidence="1" id="KW-0812">Transmembrane</keyword>
<protein>
    <submittedName>
        <fullName evidence="2">Uncharacterized protein</fullName>
    </submittedName>
</protein>
<keyword evidence="3" id="KW-1185">Reference proteome</keyword>
<feature type="transmembrane region" description="Helical" evidence="1">
    <location>
        <begin position="21"/>
        <end position="40"/>
    </location>
</feature>
<evidence type="ECO:0000256" key="1">
    <source>
        <dbReference type="SAM" id="Phobius"/>
    </source>
</evidence>
<feature type="transmembrane region" description="Helical" evidence="1">
    <location>
        <begin position="60"/>
        <end position="85"/>
    </location>
</feature>